<feature type="coiled-coil region" evidence="1">
    <location>
        <begin position="6"/>
        <end position="69"/>
    </location>
</feature>
<dbReference type="OrthoDB" id="147772at2157"/>
<dbReference type="HOGENOM" id="CLU_1493007_0_0_2"/>
<proteinExistence type="predicted"/>
<reference evidence="2 3" key="1">
    <citation type="submission" date="2006-10" db="EMBL/GenBank/DDBJ databases">
        <title>Complete sequence of Methanosaeta thermophila PT.</title>
        <authorList>
            <consortium name="US DOE Joint Genome Institute"/>
            <person name="Copeland A."/>
            <person name="Lucas S."/>
            <person name="Lapidus A."/>
            <person name="Barry K."/>
            <person name="Detter J.C."/>
            <person name="Glavina del Rio T."/>
            <person name="Hammon N."/>
            <person name="Israni S."/>
            <person name="Pitluck S."/>
            <person name="Chain P."/>
            <person name="Malfatti S."/>
            <person name="Shin M."/>
            <person name="Vergez L."/>
            <person name="Schmutz J."/>
            <person name="Larimer F."/>
            <person name="Land M."/>
            <person name="Hauser L."/>
            <person name="Kyrpides N."/>
            <person name="Kim E."/>
            <person name="Smith K.S."/>
            <person name="Ingram-Smith C."/>
            <person name="Richardson P."/>
        </authorList>
    </citation>
    <scope>NUCLEOTIDE SEQUENCE [LARGE SCALE GENOMIC DNA]</scope>
    <source>
        <strain evidence="3">DSM 6194 / JCM 14653 / NBRC 101360 / PT</strain>
    </source>
</reference>
<evidence type="ECO:0000313" key="2">
    <source>
        <dbReference type="EMBL" id="ABK14167.1"/>
    </source>
</evidence>
<dbReference type="KEGG" id="mtp:Mthe_0374"/>
<accession>A0B643</accession>
<dbReference type="RefSeq" id="WP_011695565.1">
    <property type="nucleotide sequence ID" value="NC_008553.1"/>
</dbReference>
<organism evidence="2 3">
    <name type="scientific">Methanothrix thermoacetophila (strain DSM 6194 / JCM 14653 / NBRC 101360 / PT)</name>
    <name type="common">Methanosaeta thermophila</name>
    <dbReference type="NCBI Taxonomy" id="349307"/>
    <lineage>
        <taxon>Archaea</taxon>
        <taxon>Methanobacteriati</taxon>
        <taxon>Methanobacteriota</taxon>
        <taxon>Stenosarchaea group</taxon>
        <taxon>Methanomicrobia</taxon>
        <taxon>Methanotrichales</taxon>
        <taxon>Methanotrichaceae</taxon>
        <taxon>Methanothrix</taxon>
    </lineage>
</organism>
<name>A0B643_METTP</name>
<protein>
    <submittedName>
        <fullName evidence="2">Uncharacterized protein</fullName>
    </submittedName>
</protein>
<keyword evidence="1" id="KW-0175">Coiled coil</keyword>
<dbReference type="AlphaFoldDB" id="A0B643"/>
<evidence type="ECO:0000256" key="1">
    <source>
        <dbReference type="SAM" id="Coils"/>
    </source>
</evidence>
<dbReference type="GeneID" id="4462708"/>
<evidence type="ECO:0000313" key="3">
    <source>
        <dbReference type="Proteomes" id="UP000000674"/>
    </source>
</evidence>
<sequence length="180" mass="20604">MFEELLEVYKNRAAETERKLREEQAMIELITAVNRLTESAGYGRDVELLGRLIDQVDRLSKEVADLKTQLRARHARAAKDLEHSEGRAIDRHARALIEIMSERPGEYTTAELVDMLGLNKTTVISVMKRAAELDPRHVRLTHGKRRKLTLTYLLDESLTSNSGSDMSDRERMKLELMALT</sequence>
<dbReference type="EMBL" id="CP000477">
    <property type="protein sequence ID" value="ABK14167.1"/>
    <property type="molecule type" value="Genomic_DNA"/>
</dbReference>
<keyword evidence="3" id="KW-1185">Reference proteome</keyword>
<gene>
    <name evidence="2" type="ordered locus">Mthe_0374</name>
</gene>
<dbReference type="Proteomes" id="UP000000674">
    <property type="component" value="Chromosome"/>
</dbReference>